<reference evidence="1" key="1">
    <citation type="submission" date="2021-03" db="EMBL/GenBank/DDBJ databases">
        <authorList>
            <person name="Tran Van P."/>
        </authorList>
    </citation>
    <scope>NUCLEOTIDE SEQUENCE</scope>
</reference>
<dbReference type="EMBL" id="CAJPIN010000622">
    <property type="protein sequence ID" value="CAG2053719.1"/>
    <property type="molecule type" value="Genomic_DNA"/>
</dbReference>
<evidence type="ECO:0000313" key="2">
    <source>
        <dbReference type="Proteomes" id="UP001153148"/>
    </source>
</evidence>
<comment type="caution">
    <text evidence="1">The sequence shown here is derived from an EMBL/GenBank/DDBJ whole genome shotgun (WGS) entry which is preliminary data.</text>
</comment>
<gene>
    <name evidence="1" type="ORF">TPAB3V08_LOCUS768</name>
</gene>
<sequence length="76" mass="8635">MPIVTATMTIGLLQRAAKEAKPRPNRVTDVHQYIKRVSNDYLCLDNLQREKDDKEYYLGLYGCHPKPKVTQASVGS</sequence>
<keyword evidence="2" id="KW-1185">Reference proteome</keyword>
<protein>
    <submittedName>
        <fullName evidence="1">Uncharacterized protein</fullName>
    </submittedName>
</protein>
<dbReference type="Proteomes" id="UP001153148">
    <property type="component" value="Unassembled WGS sequence"/>
</dbReference>
<organism evidence="1 2">
    <name type="scientific">Timema podura</name>
    <name type="common">Walking stick</name>
    <dbReference type="NCBI Taxonomy" id="61482"/>
    <lineage>
        <taxon>Eukaryota</taxon>
        <taxon>Metazoa</taxon>
        <taxon>Ecdysozoa</taxon>
        <taxon>Arthropoda</taxon>
        <taxon>Hexapoda</taxon>
        <taxon>Insecta</taxon>
        <taxon>Pterygota</taxon>
        <taxon>Neoptera</taxon>
        <taxon>Polyneoptera</taxon>
        <taxon>Phasmatodea</taxon>
        <taxon>Timematodea</taxon>
        <taxon>Timematoidea</taxon>
        <taxon>Timematidae</taxon>
        <taxon>Timema</taxon>
    </lineage>
</organism>
<proteinExistence type="predicted"/>
<accession>A0ABN7NFT3</accession>
<evidence type="ECO:0000313" key="1">
    <source>
        <dbReference type="EMBL" id="CAG2053719.1"/>
    </source>
</evidence>
<name>A0ABN7NFT3_TIMPD</name>